<sequence length="509" mass="56499">MSHAIDPPLLNDFCLDRIPSLMSLNRSDTSSSDLSVESLLSSYPSTECETTSGTCSSTSTVPGPGALTGKALKALGVATLRGFGRIVMARRLSAVGHTFPHTDEEASRIRHINALYDDLLEFSRPGMYSDEVNGRILALILAQIGTGQTRHLIGALSRWHPVEMHILLSGILTQVAHLWNPSLRGVFSSPISQPNATAAQAWDNESLILRLILFLSKVIRSSARACRVVLNVGFLDVLLSLSHYYGFVRMDKAILDKEAYNLYIACNAALLDVAGYPEYRSRVAEHPICTLWPVPRDGKPLEIFPFQVRRKVMLLGPESDVTFDDHYPFNGLSLPDICAQPCVSTIPPNELLKSLTFQVTHDQAVRVFLARSSHKRKVMLLSGLLLCFTRAISDAEKDLETRNDALWRYQFSFSLHFITRVARSSPANKKSLLDAGAISYLVNSLRVVMPDAYGPATDIIREQGLAAFVKTRDNLPNPRIQQSIFSAISALFEDPLQDPSQHFRWTRLP</sequence>
<accession>A0A8H5HRJ0</accession>
<dbReference type="AlphaFoldDB" id="A0A8H5HRJ0"/>
<evidence type="ECO:0000313" key="2">
    <source>
        <dbReference type="Proteomes" id="UP000565441"/>
    </source>
</evidence>
<dbReference type="OrthoDB" id="3062192at2759"/>
<dbReference type="EMBL" id="JAACJP010000001">
    <property type="protein sequence ID" value="KAF5387900.1"/>
    <property type="molecule type" value="Genomic_DNA"/>
</dbReference>
<gene>
    <name evidence="1" type="ORF">D9615_000815</name>
</gene>
<name>A0A8H5HRJ0_9AGAR</name>
<keyword evidence="2" id="KW-1185">Reference proteome</keyword>
<dbReference type="Proteomes" id="UP000565441">
    <property type="component" value="Unassembled WGS sequence"/>
</dbReference>
<comment type="caution">
    <text evidence="1">The sequence shown here is derived from an EMBL/GenBank/DDBJ whole genome shotgun (WGS) entry which is preliminary data.</text>
</comment>
<reference evidence="1 2" key="1">
    <citation type="journal article" date="2020" name="ISME J.">
        <title>Uncovering the hidden diversity of litter-decomposition mechanisms in mushroom-forming fungi.</title>
        <authorList>
            <person name="Floudas D."/>
            <person name="Bentzer J."/>
            <person name="Ahren D."/>
            <person name="Johansson T."/>
            <person name="Persson P."/>
            <person name="Tunlid A."/>
        </authorList>
    </citation>
    <scope>NUCLEOTIDE SEQUENCE [LARGE SCALE GENOMIC DNA]</scope>
    <source>
        <strain evidence="1 2">CBS 661.87</strain>
    </source>
</reference>
<evidence type="ECO:0000313" key="1">
    <source>
        <dbReference type="EMBL" id="KAF5387900.1"/>
    </source>
</evidence>
<protein>
    <submittedName>
        <fullName evidence="1">Uncharacterized protein</fullName>
    </submittedName>
</protein>
<proteinExistence type="predicted"/>
<organism evidence="1 2">
    <name type="scientific">Tricholomella constricta</name>
    <dbReference type="NCBI Taxonomy" id="117010"/>
    <lineage>
        <taxon>Eukaryota</taxon>
        <taxon>Fungi</taxon>
        <taxon>Dikarya</taxon>
        <taxon>Basidiomycota</taxon>
        <taxon>Agaricomycotina</taxon>
        <taxon>Agaricomycetes</taxon>
        <taxon>Agaricomycetidae</taxon>
        <taxon>Agaricales</taxon>
        <taxon>Tricholomatineae</taxon>
        <taxon>Lyophyllaceae</taxon>
        <taxon>Tricholomella</taxon>
    </lineage>
</organism>